<dbReference type="GeneID" id="68107556"/>
<evidence type="ECO:0000256" key="2">
    <source>
        <dbReference type="SAM" id="MobiDB-lite"/>
    </source>
</evidence>
<evidence type="ECO:0000313" key="4">
    <source>
        <dbReference type="Proteomes" id="UP000444721"/>
    </source>
</evidence>
<dbReference type="VEuPathDB" id="AmoebaDB:NfTy_000440"/>
<keyword evidence="1" id="KW-0175">Coiled coil</keyword>
<organism evidence="3 4">
    <name type="scientific">Naegleria fowleri</name>
    <name type="common">Brain eating amoeba</name>
    <dbReference type="NCBI Taxonomy" id="5763"/>
    <lineage>
        <taxon>Eukaryota</taxon>
        <taxon>Discoba</taxon>
        <taxon>Heterolobosea</taxon>
        <taxon>Tetramitia</taxon>
        <taxon>Eutetramitia</taxon>
        <taxon>Vahlkampfiidae</taxon>
        <taxon>Naegleria</taxon>
    </lineage>
</organism>
<feature type="region of interest" description="Disordered" evidence="2">
    <location>
        <begin position="202"/>
        <end position="238"/>
    </location>
</feature>
<dbReference type="OMA" id="EKWTIYY"/>
<dbReference type="Proteomes" id="UP000444721">
    <property type="component" value="Unassembled WGS sequence"/>
</dbReference>
<accession>A0A6A5CGK8</accession>
<protein>
    <submittedName>
        <fullName evidence="3">Uncharacterized protein</fullName>
    </submittedName>
</protein>
<proteinExistence type="predicted"/>
<dbReference type="VEuPathDB" id="AmoebaDB:FDP41_000338"/>
<name>A0A6A5CGK8_NAEFO</name>
<sequence length="281" mass="33251">MSNKIGNVVEKWTIYYEKGSGFRVEQECAHHDYGKLNAHSGGARALMAKEKLITRDEFMQNISKFKSETEAAYQPTHKLKGKELELDKKDTELVNRQIEMFNTRLMKEKSVSLVFSEDIKFQPKVDWPTCAENIRLMSRSKKSLDYEEIKRNYERKLVEYENTLKEIEMENMEKRKRTRFSNFASITRDRFEKAENIRFNKTKKPKKLKKSQPEENTETNKNTEYQTNDSSSDDDEDEYAKEFASCVVTYDSIIEFAKEAKQRAEKRYLEELKDGLPLYDL</sequence>
<evidence type="ECO:0000256" key="1">
    <source>
        <dbReference type="SAM" id="Coils"/>
    </source>
</evidence>
<gene>
    <name evidence="3" type="ORF">FDP41_000338</name>
</gene>
<dbReference type="RefSeq" id="XP_044569152.1">
    <property type="nucleotide sequence ID" value="XM_044706677.1"/>
</dbReference>
<feature type="coiled-coil region" evidence="1">
    <location>
        <begin position="143"/>
        <end position="177"/>
    </location>
</feature>
<evidence type="ECO:0000313" key="3">
    <source>
        <dbReference type="EMBL" id="KAF0984439.1"/>
    </source>
</evidence>
<comment type="caution">
    <text evidence="3">The sequence shown here is derived from an EMBL/GenBank/DDBJ whole genome shotgun (WGS) entry which is preliminary data.</text>
</comment>
<reference evidence="3 4" key="1">
    <citation type="journal article" date="2019" name="Sci. Rep.">
        <title>Nanopore sequencing improves the draft genome of the human pathogenic amoeba Naegleria fowleri.</title>
        <authorList>
            <person name="Liechti N."/>
            <person name="Schurch N."/>
            <person name="Bruggmann R."/>
            <person name="Wittwer M."/>
        </authorList>
    </citation>
    <scope>NUCLEOTIDE SEQUENCE [LARGE SCALE GENOMIC DNA]</scope>
    <source>
        <strain evidence="3 4">ATCC 30894</strain>
    </source>
</reference>
<keyword evidence="4" id="KW-1185">Reference proteome</keyword>
<dbReference type="VEuPathDB" id="AmoebaDB:NF0004850"/>
<dbReference type="AlphaFoldDB" id="A0A6A5CGK8"/>
<dbReference type="OrthoDB" id="10509465at2759"/>
<dbReference type="EMBL" id="VFQX01000002">
    <property type="protein sequence ID" value="KAF0984439.1"/>
    <property type="molecule type" value="Genomic_DNA"/>
</dbReference>
<feature type="compositionally biased region" description="Low complexity" evidence="2">
    <location>
        <begin position="219"/>
        <end position="230"/>
    </location>
</feature>